<dbReference type="SUPFAM" id="SSF56988">
    <property type="entry name" value="Anthrax protective antigen"/>
    <property type="match status" value="2"/>
</dbReference>
<protein>
    <submittedName>
        <fullName evidence="3">PA14 domain-containing protein</fullName>
    </submittedName>
</protein>
<reference evidence="3" key="1">
    <citation type="submission" date="2022-04" db="EMBL/GenBank/DDBJ databases">
        <title>Mucilaginibacter sp. RS28 isolated from freshwater.</title>
        <authorList>
            <person name="Ko S.-R."/>
        </authorList>
    </citation>
    <scope>NUCLEOTIDE SEQUENCE</scope>
    <source>
        <strain evidence="3">RS28</strain>
    </source>
</reference>
<dbReference type="PROSITE" id="PS51257">
    <property type="entry name" value="PROKAR_LIPOPROTEIN"/>
    <property type="match status" value="1"/>
</dbReference>
<dbReference type="RefSeq" id="WP_245128778.1">
    <property type="nucleotide sequence ID" value="NZ_JALJEJ010000002.1"/>
</dbReference>
<keyword evidence="1" id="KW-0732">Signal</keyword>
<dbReference type="EMBL" id="JALJEJ010000002">
    <property type="protein sequence ID" value="MCJ8208943.1"/>
    <property type="molecule type" value="Genomic_DNA"/>
</dbReference>
<dbReference type="InterPro" id="IPR006626">
    <property type="entry name" value="PbH1"/>
</dbReference>
<keyword evidence="4" id="KW-1185">Reference proteome</keyword>
<dbReference type="SUPFAM" id="SSF51126">
    <property type="entry name" value="Pectin lyase-like"/>
    <property type="match status" value="1"/>
</dbReference>
<sequence>MLKRLRQRVRNVIVLTALTATIPFISSCKKDELTPTTDSTLSANTLSDATTTSLSLTSANVTCEEWSNVSGNDVAQIPVSTTPTSTKSISAFEVTSSSTANFGRRLKGYVTAPTTGSYTFWIAADDAAELWVSTTSDASKKVKVAYTLSYTNFREFTKYSTQKSAAITLQAGQKYYVEVLQKQGGGDSHVSVQWTLPSGAVECPVAGSSLTTASATATTTGKITSETWTNISGNDVSQVPVSTTANSSTTITSLELTNNTTANQAHRIRGYVTAPTTGSYTFAISGDDAAELWLSTSTDPAKKVKIASFLSWTNFREFTKFATQKSAAITLQAGQQYYIEVLHKQGGGDGHVSVQWTVPGGATESPIPGNRLSPYTGSTNLAASASSTSSAYTAAGVISYENVHDITISGKAIAGGNVPCISLKNCYNVHITNCKLYNSSEVGIYLLNCKNITVDYSYFTNVSTGVYVDHSTEGGIVVNNNQFLNMKGPFPRGQFVQFNNVNGPNSSVSYNKGENVLGQSYPEDAISIYQSNGTTSSPIKVAGNWIRGGGPSQSGGGIMLGDMGGSNAIASDNILVNPGQYGMAIAGGNNNQILNNKIYGKQQSFTNVGIYVNSISGYNATNSTVKGNKVRFYNATNYQNNVWLSSNAQKPAGWDTDNVWGSSDMSESMLPSTFLTYK</sequence>
<gene>
    <name evidence="3" type="ORF">MUY27_04430</name>
</gene>
<evidence type="ECO:0000313" key="3">
    <source>
        <dbReference type="EMBL" id="MCJ8208943.1"/>
    </source>
</evidence>
<dbReference type="InterPro" id="IPR011050">
    <property type="entry name" value="Pectin_lyase_fold/virulence"/>
</dbReference>
<proteinExistence type="predicted"/>
<dbReference type="Pfam" id="PF07691">
    <property type="entry name" value="PA14"/>
    <property type="match status" value="2"/>
</dbReference>
<dbReference type="InterPro" id="IPR011658">
    <property type="entry name" value="PA14_dom"/>
</dbReference>
<dbReference type="Proteomes" id="UP001139450">
    <property type="component" value="Unassembled WGS sequence"/>
</dbReference>
<dbReference type="Gene3D" id="2.60.120.1560">
    <property type="match status" value="2"/>
</dbReference>
<comment type="caution">
    <text evidence="3">The sequence shown here is derived from an EMBL/GenBank/DDBJ whole genome shotgun (WGS) entry which is preliminary data.</text>
</comment>
<dbReference type="AlphaFoldDB" id="A0A9X1X0U2"/>
<dbReference type="Gene3D" id="2.160.20.10">
    <property type="entry name" value="Single-stranded right-handed beta-helix, Pectin lyase-like"/>
    <property type="match status" value="1"/>
</dbReference>
<name>A0A9X1X0U2_9SPHI</name>
<dbReference type="PANTHER" id="PTHR46769:SF2">
    <property type="entry name" value="FIBROCYSTIN-L ISOFORM 2 PRECURSOR-RELATED"/>
    <property type="match status" value="1"/>
</dbReference>
<dbReference type="InterPro" id="IPR037524">
    <property type="entry name" value="PA14/GLEYA"/>
</dbReference>
<accession>A0A9X1X0U2</accession>
<evidence type="ECO:0000313" key="4">
    <source>
        <dbReference type="Proteomes" id="UP001139450"/>
    </source>
</evidence>
<dbReference type="SMART" id="SM00758">
    <property type="entry name" value="PA14"/>
    <property type="match status" value="2"/>
</dbReference>
<dbReference type="PROSITE" id="PS51820">
    <property type="entry name" value="PA14"/>
    <property type="match status" value="2"/>
</dbReference>
<feature type="domain" description="PA14" evidence="2">
    <location>
        <begin position="218"/>
        <end position="370"/>
    </location>
</feature>
<organism evidence="3 4">
    <name type="scientific">Mucilaginibacter straminoryzae</name>
    <dbReference type="NCBI Taxonomy" id="2932774"/>
    <lineage>
        <taxon>Bacteria</taxon>
        <taxon>Pseudomonadati</taxon>
        <taxon>Bacteroidota</taxon>
        <taxon>Sphingobacteriia</taxon>
        <taxon>Sphingobacteriales</taxon>
        <taxon>Sphingobacteriaceae</taxon>
        <taxon>Mucilaginibacter</taxon>
    </lineage>
</organism>
<dbReference type="Pfam" id="PF13229">
    <property type="entry name" value="Beta_helix"/>
    <property type="match status" value="1"/>
</dbReference>
<dbReference type="InterPro" id="IPR052387">
    <property type="entry name" value="Fibrocystin"/>
</dbReference>
<dbReference type="SMART" id="SM00710">
    <property type="entry name" value="PbH1"/>
    <property type="match status" value="9"/>
</dbReference>
<evidence type="ECO:0000259" key="2">
    <source>
        <dbReference type="PROSITE" id="PS51820"/>
    </source>
</evidence>
<dbReference type="PANTHER" id="PTHR46769">
    <property type="entry name" value="POLYCYSTIC KIDNEY AND HEPATIC DISEASE 1 (AUTOSOMAL RECESSIVE)-LIKE 1"/>
    <property type="match status" value="1"/>
</dbReference>
<dbReference type="InterPro" id="IPR012334">
    <property type="entry name" value="Pectin_lyas_fold"/>
</dbReference>
<feature type="domain" description="PA14" evidence="2">
    <location>
        <begin position="56"/>
        <end position="209"/>
    </location>
</feature>
<evidence type="ECO:0000256" key="1">
    <source>
        <dbReference type="ARBA" id="ARBA00022729"/>
    </source>
</evidence>
<dbReference type="InterPro" id="IPR039448">
    <property type="entry name" value="Beta_helix"/>
</dbReference>